<keyword evidence="2" id="KW-1185">Reference proteome</keyword>
<dbReference type="AlphaFoldDB" id="A0AA35VZ77"/>
<proteinExistence type="predicted"/>
<sequence>VVKGKQRDFSTLRRTLANPRSLKNSAFQAVLIFHGYENEAKKKENCRNYYKHKSCGCGESERVRQVISCPSEEQRQAALLGCGSVKSIHMQISIFIFINPSFIVSIFKGVLGSRHGSPSHHLSFTLSTALWNKFIVK</sequence>
<accession>A0AA35VZ77</accession>
<comment type="caution">
    <text evidence="1">The sequence shown here is derived from an EMBL/GenBank/DDBJ whole genome shotgun (WGS) entry which is preliminary data.</text>
</comment>
<feature type="non-terminal residue" evidence="1">
    <location>
        <position position="1"/>
    </location>
</feature>
<dbReference type="EMBL" id="CANTUW010000329">
    <property type="protein sequence ID" value="CAI7935361.1"/>
    <property type="molecule type" value="Genomic_DNA"/>
</dbReference>
<dbReference type="Proteomes" id="UP001178461">
    <property type="component" value="Unassembled WGS sequence"/>
</dbReference>
<evidence type="ECO:0000313" key="2">
    <source>
        <dbReference type="Proteomes" id="UP001178461"/>
    </source>
</evidence>
<evidence type="ECO:0000313" key="1">
    <source>
        <dbReference type="EMBL" id="CAI7935361.1"/>
    </source>
</evidence>
<protein>
    <submittedName>
        <fullName evidence="1">Uncharacterized protein</fullName>
    </submittedName>
</protein>
<reference evidence="1" key="1">
    <citation type="submission" date="2022-12" db="EMBL/GenBank/DDBJ databases">
        <authorList>
            <person name="Alioto T."/>
            <person name="Alioto T."/>
            <person name="Gomez Garrido J."/>
        </authorList>
    </citation>
    <scope>NUCLEOTIDE SEQUENCE</scope>
</reference>
<gene>
    <name evidence="1" type="ORF">PODLI_1B013858</name>
</gene>
<organism evidence="1 2">
    <name type="scientific">Podarcis lilfordi</name>
    <name type="common">Lilford's wall lizard</name>
    <dbReference type="NCBI Taxonomy" id="74358"/>
    <lineage>
        <taxon>Eukaryota</taxon>
        <taxon>Metazoa</taxon>
        <taxon>Chordata</taxon>
        <taxon>Craniata</taxon>
        <taxon>Vertebrata</taxon>
        <taxon>Euteleostomi</taxon>
        <taxon>Lepidosauria</taxon>
        <taxon>Squamata</taxon>
        <taxon>Bifurcata</taxon>
        <taxon>Unidentata</taxon>
        <taxon>Episquamata</taxon>
        <taxon>Laterata</taxon>
        <taxon>Lacertibaenia</taxon>
        <taxon>Lacertidae</taxon>
        <taxon>Podarcis</taxon>
    </lineage>
</organism>
<name>A0AA35VZ77_9SAUR</name>